<dbReference type="PROSITE" id="PS50075">
    <property type="entry name" value="CARRIER"/>
    <property type="match status" value="1"/>
</dbReference>
<accession>A0ABW4RKC3</accession>
<keyword evidence="3" id="KW-1185">Reference proteome</keyword>
<dbReference type="InterPro" id="IPR036736">
    <property type="entry name" value="ACP-like_sf"/>
</dbReference>
<sequence>MTNSTLTKLEAVVGTILNNQEKVGLEDSLSTWGLDSLKTVELIVLLEKEFDITFDNSDLLLTNFKDLKHILFLLENKINKPKTIGDTL</sequence>
<comment type="caution">
    <text evidence="2">The sequence shown here is derived from an EMBL/GenBank/DDBJ whole genome shotgun (WGS) entry which is preliminary data.</text>
</comment>
<dbReference type="RefSeq" id="WP_347326154.1">
    <property type="nucleotide sequence ID" value="NZ_JBCGUH010000009.1"/>
</dbReference>
<evidence type="ECO:0000259" key="1">
    <source>
        <dbReference type="PROSITE" id="PS50075"/>
    </source>
</evidence>
<dbReference type="Pfam" id="PF00550">
    <property type="entry name" value="PP-binding"/>
    <property type="match status" value="1"/>
</dbReference>
<evidence type="ECO:0000313" key="2">
    <source>
        <dbReference type="EMBL" id="MFD1886721.1"/>
    </source>
</evidence>
<dbReference type="Gene3D" id="1.10.1200.10">
    <property type="entry name" value="ACP-like"/>
    <property type="match status" value="1"/>
</dbReference>
<evidence type="ECO:0000313" key="3">
    <source>
        <dbReference type="Proteomes" id="UP001597233"/>
    </source>
</evidence>
<dbReference type="Proteomes" id="UP001597233">
    <property type="component" value="Unassembled WGS sequence"/>
</dbReference>
<dbReference type="EMBL" id="JBHUEH010000016">
    <property type="protein sequence ID" value="MFD1886721.1"/>
    <property type="molecule type" value="Genomic_DNA"/>
</dbReference>
<organism evidence="2 3">
    <name type="scientific">Paenibacillus wenxiniae</name>
    <dbReference type="NCBI Taxonomy" id="1636843"/>
    <lineage>
        <taxon>Bacteria</taxon>
        <taxon>Bacillati</taxon>
        <taxon>Bacillota</taxon>
        <taxon>Bacilli</taxon>
        <taxon>Bacillales</taxon>
        <taxon>Paenibacillaceae</taxon>
        <taxon>Paenibacillus</taxon>
    </lineage>
</organism>
<name>A0ABW4RKC3_9BACL</name>
<proteinExistence type="predicted"/>
<feature type="domain" description="Carrier" evidence="1">
    <location>
        <begin position="1"/>
        <end position="78"/>
    </location>
</feature>
<protein>
    <submittedName>
        <fullName evidence="2">Acyl carrier protein</fullName>
    </submittedName>
</protein>
<gene>
    <name evidence="2" type="ORF">ACFSC9_14420</name>
</gene>
<reference evidence="3" key="1">
    <citation type="journal article" date="2019" name="Int. J. Syst. Evol. Microbiol.">
        <title>The Global Catalogue of Microorganisms (GCM) 10K type strain sequencing project: providing services to taxonomists for standard genome sequencing and annotation.</title>
        <authorList>
            <consortium name="The Broad Institute Genomics Platform"/>
            <consortium name="The Broad Institute Genome Sequencing Center for Infectious Disease"/>
            <person name="Wu L."/>
            <person name="Ma J."/>
        </authorList>
    </citation>
    <scope>NUCLEOTIDE SEQUENCE [LARGE SCALE GENOMIC DNA]</scope>
    <source>
        <strain evidence="3">CCUG 54950</strain>
    </source>
</reference>
<dbReference type="InterPro" id="IPR009081">
    <property type="entry name" value="PP-bd_ACP"/>
</dbReference>
<dbReference type="SUPFAM" id="SSF47336">
    <property type="entry name" value="ACP-like"/>
    <property type="match status" value="1"/>
</dbReference>